<gene>
    <name evidence="2" type="ORF">WAK64_13295</name>
</gene>
<dbReference type="EMBL" id="JBBAXC010000010">
    <property type="protein sequence ID" value="MEI5908030.1"/>
    <property type="molecule type" value="Genomic_DNA"/>
</dbReference>
<dbReference type="SUPFAM" id="SSF160631">
    <property type="entry name" value="SMI1/KNR4-like"/>
    <property type="match status" value="1"/>
</dbReference>
<accession>A0ABU8HFI4</accession>
<dbReference type="RefSeq" id="WP_336587471.1">
    <property type="nucleotide sequence ID" value="NZ_JBBAXC010000010.1"/>
</dbReference>
<evidence type="ECO:0000313" key="2">
    <source>
        <dbReference type="EMBL" id="MEI5908030.1"/>
    </source>
</evidence>
<proteinExistence type="predicted"/>
<feature type="domain" description="Knr4/Smi1-like" evidence="1">
    <location>
        <begin position="44"/>
        <end position="163"/>
    </location>
</feature>
<dbReference type="InterPro" id="IPR037883">
    <property type="entry name" value="Knr4/Smi1-like_sf"/>
</dbReference>
<reference evidence="2 3" key="1">
    <citation type="journal article" date="2018" name="J. Microbiol.">
        <title>Bacillus spongiae sp. nov., isolated from sponge of Jeju Island.</title>
        <authorList>
            <person name="Lee G.E."/>
            <person name="Im W.T."/>
            <person name="Park J.S."/>
        </authorList>
    </citation>
    <scope>NUCLEOTIDE SEQUENCE [LARGE SCALE GENOMIC DNA]</scope>
    <source>
        <strain evidence="2 3">135PIL107-10</strain>
    </source>
</reference>
<evidence type="ECO:0000259" key="1">
    <source>
        <dbReference type="SMART" id="SM00860"/>
    </source>
</evidence>
<dbReference type="Proteomes" id="UP001312865">
    <property type="component" value="Unassembled WGS sequence"/>
</dbReference>
<dbReference type="Pfam" id="PF09346">
    <property type="entry name" value="SMI1_KNR4"/>
    <property type="match status" value="1"/>
</dbReference>
<protein>
    <submittedName>
        <fullName evidence="2">SMI1/KNR4 family protein</fullName>
    </submittedName>
</protein>
<comment type="caution">
    <text evidence="2">The sequence shown here is derived from an EMBL/GenBank/DDBJ whole genome shotgun (WGS) entry which is preliminary data.</text>
</comment>
<dbReference type="InterPro" id="IPR018958">
    <property type="entry name" value="Knr4/Smi1-like_dom"/>
</dbReference>
<name>A0ABU8HFI4_9BACI</name>
<keyword evidence="3" id="KW-1185">Reference proteome</keyword>
<dbReference type="SMART" id="SM00860">
    <property type="entry name" value="SMI1_KNR4"/>
    <property type="match status" value="1"/>
</dbReference>
<evidence type="ECO:0000313" key="3">
    <source>
        <dbReference type="Proteomes" id="UP001312865"/>
    </source>
</evidence>
<sequence>MNRTRKIISKSLIGLKEILNNNNQMKVLGEEGTVLDVKCTFNDPSNTEELKQYEESTGLLLPDDYHEFLLIHNGAIIFELLLNGSLNIGGGLYLFSIEEVKSTKEKLAFEQNHYPIARLLEGHHLVVDVERIKNNDSNYLLIINPFFNETTILNLNFELFLDRYLLSQGSSFWNWSVDTAENYYRTHSDNI</sequence>
<organism evidence="2 3">
    <name type="scientific">Bacillus spongiae</name>
    <dbReference type="NCBI Taxonomy" id="2683610"/>
    <lineage>
        <taxon>Bacteria</taxon>
        <taxon>Bacillati</taxon>
        <taxon>Bacillota</taxon>
        <taxon>Bacilli</taxon>
        <taxon>Bacillales</taxon>
        <taxon>Bacillaceae</taxon>
        <taxon>Bacillus</taxon>
    </lineage>
</organism>
<dbReference type="Gene3D" id="3.40.1580.10">
    <property type="entry name" value="SMI1/KNR4-like"/>
    <property type="match status" value="1"/>
</dbReference>